<dbReference type="Proteomes" id="UP000192756">
    <property type="component" value="Unassembled WGS sequence"/>
</dbReference>
<dbReference type="CDD" id="cd04301">
    <property type="entry name" value="NAT_SF"/>
    <property type="match status" value="1"/>
</dbReference>
<evidence type="ECO:0000313" key="5">
    <source>
        <dbReference type="Proteomes" id="UP000192756"/>
    </source>
</evidence>
<keyword evidence="2 4" id="KW-0012">Acyltransferase</keyword>
<name>A0A1W1ZSW8_9SPHI</name>
<dbReference type="Gene3D" id="3.40.630.30">
    <property type="match status" value="1"/>
</dbReference>
<dbReference type="PROSITE" id="PS51186">
    <property type="entry name" value="GNAT"/>
    <property type="match status" value="1"/>
</dbReference>
<dbReference type="InterPro" id="IPR050680">
    <property type="entry name" value="YpeA/RimI_acetyltransf"/>
</dbReference>
<dbReference type="AlphaFoldDB" id="A0A1W1ZSW8"/>
<gene>
    <name evidence="4" type="ORF">SAMN04488524_0938</name>
</gene>
<dbReference type="SUPFAM" id="SSF55729">
    <property type="entry name" value="Acyl-CoA N-acyltransferases (Nat)"/>
    <property type="match status" value="1"/>
</dbReference>
<dbReference type="EMBL" id="FWXT01000001">
    <property type="protein sequence ID" value="SMC51178.1"/>
    <property type="molecule type" value="Genomic_DNA"/>
</dbReference>
<dbReference type="InterPro" id="IPR000182">
    <property type="entry name" value="GNAT_dom"/>
</dbReference>
<proteinExistence type="predicted"/>
<keyword evidence="1 4" id="KW-0808">Transferase</keyword>
<keyword evidence="5" id="KW-1185">Reference proteome</keyword>
<sequence>MVKYISAAEVLPLRSLVLRKGAPLDQCVFPADEIAGAFHLGYLAEGRVVSVATFFSEEYPGRGAGGFRLRGMATDPEFSGRGYGSELIKFAINELRSVNASYIWCDARSAAVQFYKKLDFEVISEEFEVPGIGPHFKMISVIE</sequence>
<dbReference type="OrthoDB" id="2352823at2"/>
<protein>
    <submittedName>
        <fullName evidence="4">Predicted N-acyltransferase, GNAT family</fullName>
    </submittedName>
</protein>
<evidence type="ECO:0000256" key="1">
    <source>
        <dbReference type="ARBA" id="ARBA00022679"/>
    </source>
</evidence>
<evidence type="ECO:0000259" key="3">
    <source>
        <dbReference type="PROSITE" id="PS51186"/>
    </source>
</evidence>
<dbReference type="STRING" id="151894.SAMN04488524_0938"/>
<organism evidence="4 5">
    <name type="scientific">Pedobacter africanus</name>
    <dbReference type="NCBI Taxonomy" id="151894"/>
    <lineage>
        <taxon>Bacteria</taxon>
        <taxon>Pseudomonadati</taxon>
        <taxon>Bacteroidota</taxon>
        <taxon>Sphingobacteriia</taxon>
        <taxon>Sphingobacteriales</taxon>
        <taxon>Sphingobacteriaceae</taxon>
        <taxon>Pedobacter</taxon>
    </lineage>
</organism>
<dbReference type="GO" id="GO:0016747">
    <property type="term" value="F:acyltransferase activity, transferring groups other than amino-acyl groups"/>
    <property type="evidence" value="ECO:0007669"/>
    <property type="project" value="InterPro"/>
</dbReference>
<dbReference type="RefSeq" id="WP_084237231.1">
    <property type="nucleotide sequence ID" value="NZ_FWXT01000001.1"/>
</dbReference>
<dbReference type="Pfam" id="PF13673">
    <property type="entry name" value="Acetyltransf_10"/>
    <property type="match status" value="1"/>
</dbReference>
<accession>A0A1W1ZSW8</accession>
<evidence type="ECO:0000256" key="2">
    <source>
        <dbReference type="ARBA" id="ARBA00023315"/>
    </source>
</evidence>
<dbReference type="PANTHER" id="PTHR43420">
    <property type="entry name" value="ACETYLTRANSFERASE"/>
    <property type="match status" value="1"/>
</dbReference>
<dbReference type="InterPro" id="IPR016181">
    <property type="entry name" value="Acyl_CoA_acyltransferase"/>
</dbReference>
<evidence type="ECO:0000313" key="4">
    <source>
        <dbReference type="EMBL" id="SMC51178.1"/>
    </source>
</evidence>
<feature type="domain" description="N-acetyltransferase" evidence="3">
    <location>
        <begin position="1"/>
        <end position="143"/>
    </location>
</feature>
<reference evidence="5" key="1">
    <citation type="submission" date="2017-04" db="EMBL/GenBank/DDBJ databases">
        <authorList>
            <person name="Varghese N."/>
            <person name="Submissions S."/>
        </authorList>
    </citation>
    <scope>NUCLEOTIDE SEQUENCE [LARGE SCALE GENOMIC DNA]</scope>
    <source>
        <strain evidence="5">DSM 12126</strain>
    </source>
</reference>